<evidence type="ECO:0000313" key="2">
    <source>
        <dbReference type="EMBL" id="QJH97365.1"/>
    </source>
</evidence>
<dbReference type="AlphaFoldDB" id="A0A6H1ZI58"/>
<proteinExistence type="predicted"/>
<gene>
    <name evidence="1" type="ORF">TM448A00705_0020</name>
    <name evidence="2" type="ORF">TM448B01003_0016</name>
</gene>
<organism evidence="1">
    <name type="scientific">viral metagenome</name>
    <dbReference type="NCBI Taxonomy" id="1070528"/>
    <lineage>
        <taxon>unclassified sequences</taxon>
        <taxon>metagenomes</taxon>
        <taxon>organismal metagenomes</taxon>
    </lineage>
</organism>
<accession>A0A6H1ZI58</accession>
<dbReference type="EMBL" id="MT144684">
    <property type="protein sequence ID" value="QJH97365.1"/>
    <property type="molecule type" value="Genomic_DNA"/>
</dbReference>
<reference evidence="1" key="1">
    <citation type="submission" date="2020-03" db="EMBL/GenBank/DDBJ databases">
        <title>The deep terrestrial virosphere.</title>
        <authorList>
            <person name="Holmfeldt K."/>
            <person name="Nilsson E."/>
            <person name="Simone D."/>
            <person name="Lopez-Fernandez M."/>
            <person name="Wu X."/>
            <person name="de Brujin I."/>
            <person name="Lundin D."/>
            <person name="Andersson A."/>
            <person name="Bertilsson S."/>
            <person name="Dopson M."/>
        </authorList>
    </citation>
    <scope>NUCLEOTIDE SEQUENCE</scope>
    <source>
        <strain evidence="1">TM448A00705</strain>
        <strain evidence="2">TM448B01003</strain>
    </source>
</reference>
<dbReference type="EMBL" id="MT144050">
    <property type="protein sequence ID" value="QJA47606.1"/>
    <property type="molecule type" value="Genomic_DNA"/>
</dbReference>
<evidence type="ECO:0000313" key="1">
    <source>
        <dbReference type="EMBL" id="QJA47606.1"/>
    </source>
</evidence>
<name>A0A6H1ZI58_9ZZZZ</name>
<sequence>MTSLLDSGVSPADLRSLWERAQKGLAEARRRRKYCPPGPYTPVENEALSALVDIEQAARQLLRDAP</sequence>
<protein>
    <submittedName>
        <fullName evidence="1">Uncharacterized protein</fullName>
    </submittedName>
</protein>